<proteinExistence type="predicted"/>
<feature type="transmembrane region" description="Helical" evidence="1">
    <location>
        <begin position="297"/>
        <end position="316"/>
    </location>
</feature>
<accession>A0A327WNI9</accession>
<organism evidence="2 3">
    <name type="scientific">Larkinella arboricola</name>
    <dbReference type="NCBI Taxonomy" id="643671"/>
    <lineage>
        <taxon>Bacteria</taxon>
        <taxon>Pseudomonadati</taxon>
        <taxon>Bacteroidota</taxon>
        <taxon>Cytophagia</taxon>
        <taxon>Cytophagales</taxon>
        <taxon>Spirosomataceae</taxon>
        <taxon>Larkinella</taxon>
    </lineage>
</organism>
<dbReference type="InterPro" id="IPR011989">
    <property type="entry name" value="ARM-like"/>
</dbReference>
<dbReference type="InterPro" id="IPR016024">
    <property type="entry name" value="ARM-type_fold"/>
</dbReference>
<dbReference type="SUPFAM" id="SSF103473">
    <property type="entry name" value="MFS general substrate transporter"/>
    <property type="match status" value="1"/>
</dbReference>
<dbReference type="Proteomes" id="UP000248790">
    <property type="component" value="Unassembled WGS sequence"/>
</dbReference>
<protein>
    <submittedName>
        <fullName evidence="2">HEAT repeat protein</fullName>
    </submittedName>
</protein>
<sequence>MQVQRNTIAKLLSLQAGEEETVWLFVAYSLLMGAAGAVFFTATTSLFLINFDRTQMPLAFMASGSLVYILGQAVKGLRQRASFVRVNGYLLVFLLLSIGGLVLVGSSGANKWLYFMLFLWNRVFVFVNGITFWATAGRIFKLSQSKRLFSFISTGEVVASIFSYFSVPLLLKVMSTHDLLFICLFFLLLCVGLMAFIYRKFGERLALSPLAAVSPETVPALADDSVNRKPYYRLLALLAFMPVFGLIYVEYLFTVLSKEIFPNKEVLASFLGIFFGICAVIELLIKSFLYNQLISTYSIRTGIILLPLGLAGSFALGSIYGTFYGTTSLFFALMAVSRFLMSSVRKAISEPAFQVLFQPIPLAERTSLQSYIESVPKALGSLLPGLLLLLLTNVGFIDLVELSYLFLAIAVGWSVLAFRVQAGYRDMLQLAVLRSIRSADSADEASPETEPTEARPTTATAFTFQEIETLVSSDQTEGRIRAAEALGRSDRYHAYKHLLTLLQDAEPSVRRVALEAAGQSGRSELWPSLLEHLRMPAYQEVAGSALCAIGEPVVPTLIRFFNQSQKVGELQIRVAGIIGEIGGETSLRFLRTTLNHPILAVRHQVFNGLKRLRHRATVTERSHVLEQIDEQIALLVWVAAARLDLNALGESSPIARALCEEEKRVIPNLFNRLAVLYGDDRFDLISELLTHQVDDIREYVIELLTTTVPDEVKSDLLPLFTDMPLLEQVRRCSVNYPQQQLSVGQRLRDIINKDFNAISSQLKAVALLELPENDSADPTTLLVAHTIAPDEGVAETALYVLKQVNPARFAELVRQMQTDSERAAISRRVADGLEPEQLRLWPFIQSWYADKQPSYVH</sequence>
<feature type="transmembrane region" description="Helical" evidence="1">
    <location>
        <begin position="378"/>
        <end position="396"/>
    </location>
</feature>
<comment type="caution">
    <text evidence="2">The sequence shown here is derived from an EMBL/GenBank/DDBJ whole genome shotgun (WGS) entry which is preliminary data.</text>
</comment>
<feature type="transmembrane region" description="Helical" evidence="1">
    <location>
        <begin position="179"/>
        <end position="198"/>
    </location>
</feature>
<reference evidence="2 3" key="1">
    <citation type="submission" date="2018-06" db="EMBL/GenBank/DDBJ databases">
        <title>Genomic Encyclopedia of Archaeal and Bacterial Type Strains, Phase II (KMG-II): from individual species to whole genera.</title>
        <authorList>
            <person name="Goeker M."/>
        </authorList>
    </citation>
    <scope>NUCLEOTIDE SEQUENCE [LARGE SCALE GENOMIC DNA]</scope>
    <source>
        <strain evidence="2 3">DSM 21851</strain>
    </source>
</reference>
<keyword evidence="1" id="KW-0812">Transmembrane</keyword>
<feature type="transmembrane region" description="Helical" evidence="1">
    <location>
        <begin position="266"/>
        <end position="285"/>
    </location>
</feature>
<evidence type="ECO:0000256" key="1">
    <source>
        <dbReference type="SAM" id="Phobius"/>
    </source>
</evidence>
<keyword evidence="3" id="KW-1185">Reference proteome</keyword>
<dbReference type="Gene3D" id="1.25.10.10">
    <property type="entry name" value="Leucine-rich Repeat Variant"/>
    <property type="match status" value="1"/>
</dbReference>
<keyword evidence="1" id="KW-0472">Membrane</keyword>
<feature type="transmembrane region" description="Helical" evidence="1">
    <location>
        <begin position="55"/>
        <end position="74"/>
    </location>
</feature>
<gene>
    <name evidence="2" type="ORF">LX87_04677</name>
</gene>
<evidence type="ECO:0000313" key="2">
    <source>
        <dbReference type="EMBL" id="RAJ93165.1"/>
    </source>
</evidence>
<dbReference type="SUPFAM" id="SSF48371">
    <property type="entry name" value="ARM repeat"/>
    <property type="match status" value="1"/>
</dbReference>
<evidence type="ECO:0000313" key="3">
    <source>
        <dbReference type="Proteomes" id="UP000248790"/>
    </source>
</evidence>
<dbReference type="RefSeq" id="WP_170139440.1">
    <property type="nucleotide sequence ID" value="NZ_QLMC01000006.1"/>
</dbReference>
<feature type="transmembrane region" description="Helical" evidence="1">
    <location>
        <begin position="21"/>
        <end position="49"/>
    </location>
</feature>
<keyword evidence="1" id="KW-1133">Transmembrane helix</keyword>
<feature type="transmembrane region" description="Helical" evidence="1">
    <location>
        <begin position="148"/>
        <end position="167"/>
    </location>
</feature>
<dbReference type="InterPro" id="IPR036259">
    <property type="entry name" value="MFS_trans_sf"/>
</dbReference>
<name>A0A327WNI9_LARAB</name>
<feature type="transmembrane region" description="Helical" evidence="1">
    <location>
        <begin position="402"/>
        <end position="420"/>
    </location>
</feature>
<dbReference type="Gene3D" id="1.20.1250.20">
    <property type="entry name" value="MFS general substrate transporter like domains"/>
    <property type="match status" value="1"/>
</dbReference>
<dbReference type="Pfam" id="PF13646">
    <property type="entry name" value="HEAT_2"/>
    <property type="match status" value="1"/>
</dbReference>
<dbReference type="EMBL" id="QLMC01000006">
    <property type="protein sequence ID" value="RAJ93165.1"/>
    <property type="molecule type" value="Genomic_DNA"/>
</dbReference>
<feature type="transmembrane region" description="Helical" evidence="1">
    <location>
        <begin position="234"/>
        <end position="254"/>
    </location>
</feature>
<feature type="transmembrane region" description="Helical" evidence="1">
    <location>
        <begin position="86"/>
        <end position="106"/>
    </location>
</feature>
<dbReference type="AlphaFoldDB" id="A0A327WNI9"/>
<feature type="transmembrane region" description="Helical" evidence="1">
    <location>
        <begin position="112"/>
        <end position="136"/>
    </location>
</feature>